<sequence>MPSIEWFSRKVERVFKQMLHHLICSDPTYCDKQIPYLLFAYREIPNCTARISPFRLMYGSEARGALSVLKSFWSVEIPLPLNSSNSSVDCLQELNINFERAADLASLTTAKKQNSYVNYFNRGKRMKGFKKGELVYLLILILLINYMQDGLDQVK</sequence>
<dbReference type="OrthoDB" id="1934939at2759"/>
<keyword evidence="3" id="KW-1185">Reference proteome</keyword>
<keyword evidence="1" id="KW-0472">Membrane</keyword>
<feature type="transmembrane region" description="Helical" evidence="1">
    <location>
        <begin position="134"/>
        <end position="151"/>
    </location>
</feature>
<dbReference type="GO" id="GO:0003676">
    <property type="term" value="F:nucleic acid binding"/>
    <property type="evidence" value="ECO:0007669"/>
    <property type="project" value="InterPro"/>
</dbReference>
<evidence type="ECO:0000256" key="1">
    <source>
        <dbReference type="SAM" id="Phobius"/>
    </source>
</evidence>
<reference evidence="2 3" key="1">
    <citation type="journal article" date="2019" name="Sci. Rep.">
        <title>Orb-weaving spider Araneus ventricosus genome elucidates the spidroin gene catalogue.</title>
        <authorList>
            <person name="Kono N."/>
            <person name="Nakamura H."/>
            <person name="Ohtoshi R."/>
            <person name="Moran D.A.P."/>
            <person name="Shinohara A."/>
            <person name="Yoshida Y."/>
            <person name="Fujiwara M."/>
            <person name="Mori M."/>
            <person name="Tomita M."/>
            <person name="Arakawa K."/>
        </authorList>
    </citation>
    <scope>NUCLEOTIDE SEQUENCE [LARGE SCALE GENOMIC DNA]</scope>
</reference>
<dbReference type="AlphaFoldDB" id="A0A4Y2NEI3"/>
<protein>
    <submittedName>
        <fullName evidence="2">Uncharacterized protein</fullName>
    </submittedName>
</protein>
<organism evidence="2 3">
    <name type="scientific">Araneus ventricosus</name>
    <name type="common">Orbweaver spider</name>
    <name type="synonym">Epeira ventricosa</name>
    <dbReference type="NCBI Taxonomy" id="182803"/>
    <lineage>
        <taxon>Eukaryota</taxon>
        <taxon>Metazoa</taxon>
        <taxon>Ecdysozoa</taxon>
        <taxon>Arthropoda</taxon>
        <taxon>Chelicerata</taxon>
        <taxon>Arachnida</taxon>
        <taxon>Araneae</taxon>
        <taxon>Araneomorphae</taxon>
        <taxon>Entelegynae</taxon>
        <taxon>Araneoidea</taxon>
        <taxon>Araneidae</taxon>
        <taxon>Araneus</taxon>
    </lineage>
</organism>
<comment type="caution">
    <text evidence="2">The sequence shown here is derived from an EMBL/GenBank/DDBJ whole genome shotgun (WGS) entry which is preliminary data.</text>
</comment>
<dbReference type="InterPro" id="IPR036397">
    <property type="entry name" value="RNaseH_sf"/>
</dbReference>
<dbReference type="Gene3D" id="3.30.420.10">
    <property type="entry name" value="Ribonuclease H-like superfamily/Ribonuclease H"/>
    <property type="match status" value="1"/>
</dbReference>
<dbReference type="EMBL" id="BGPR01008805">
    <property type="protein sequence ID" value="GBN36206.1"/>
    <property type="molecule type" value="Genomic_DNA"/>
</dbReference>
<accession>A0A4Y2NEI3</accession>
<gene>
    <name evidence="2" type="ORF">AVEN_188146_1</name>
</gene>
<proteinExistence type="predicted"/>
<keyword evidence="1" id="KW-0812">Transmembrane</keyword>
<dbReference type="Proteomes" id="UP000499080">
    <property type="component" value="Unassembled WGS sequence"/>
</dbReference>
<evidence type="ECO:0000313" key="2">
    <source>
        <dbReference type="EMBL" id="GBN36206.1"/>
    </source>
</evidence>
<name>A0A4Y2NEI3_ARAVE</name>
<keyword evidence="1" id="KW-1133">Transmembrane helix</keyword>
<evidence type="ECO:0000313" key="3">
    <source>
        <dbReference type="Proteomes" id="UP000499080"/>
    </source>
</evidence>